<protein>
    <submittedName>
        <fullName evidence="1">Uncharacterized protein</fullName>
    </submittedName>
</protein>
<dbReference type="RefSeq" id="WP_013635103.1">
    <property type="nucleotide sequence ID" value="NC_015179.1"/>
</dbReference>
<reference evidence="1 2" key="1">
    <citation type="submission" date="2010-12" db="EMBL/GenBank/DDBJ databases">
        <title>Whole genome sequence of Acidiphilium multivorum AIU301.</title>
        <authorList>
            <person name="Narita-Yamada S."/>
            <person name="Nakamura S."/>
            <person name="Ito N."/>
            <person name="Takarada H."/>
            <person name="Katano Y."/>
            <person name="Nakazawa H."/>
            <person name="Hosoyama A."/>
            <person name="Yamada R."/>
            <person name="Fujita N."/>
        </authorList>
    </citation>
    <scope>NUCLEOTIDE SEQUENCE [LARGE SCALE GENOMIC DNA]</scope>
    <source>
        <strain evidence="2">DSM 11245 / JCM 8867 / AIU301</strain>
        <plasmid evidence="1 2">pACMV3</plasmid>
    </source>
</reference>
<proteinExistence type="predicted"/>
<dbReference type="KEGG" id="amv:ACMV_P3_00240"/>
<keyword evidence="1" id="KW-0614">Plasmid</keyword>
<evidence type="ECO:0000313" key="1">
    <source>
        <dbReference type="EMBL" id="BAJ83173.1"/>
    </source>
</evidence>
<keyword evidence="2" id="KW-1185">Reference proteome</keyword>
<dbReference type="Proteomes" id="UP000007100">
    <property type="component" value="Plasmid pACMV3"/>
</dbReference>
<dbReference type="EMBL" id="AP012038">
    <property type="protein sequence ID" value="BAJ83173.1"/>
    <property type="molecule type" value="Genomic_DNA"/>
</dbReference>
<dbReference type="OrthoDB" id="9153068at2"/>
<gene>
    <name evidence="1" type="ordered locus">ACMV_P3_00240</name>
</gene>
<organism evidence="1 2">
    <name type="scientific">Acidiphilium multivorum (strain DSM 11245 / JCM 8867 / NBRC 100883 / AIU 301)</name>
    <dbReference type="NCBI Taxonomy" id="926570"/>
    <lineage>
        <taxon>Bacteria</taxon>
        <taxon>Pseudomonadati</taxon>
        <taxon>Pseudomonadota</taxon>
        <taxon>Alphaproteobacteria</taxon>
        <taxon>Acetobacterales</taxon>
        <taxon>Acidocellaceae</taxon>
        <taxon>Acidiphilium</taxon>
    </lineage>
</organism>
<dbReference type="HOGENOM" id="CLU_1648439_0_0_5"/>
<dbReference type="AlphaFoldDB" id="F0J7V6"/>
<name>F0J7V6_ACIMA</name>
<accession>F0J7V6</accession>
<evidence type="ECO:0000313" key="2">
    <source>
        <dbReference type="Proteomes" id="UP000007100"/>
    </source>
</evidence>
<geneLocation type="plasmid" evidence="1 2">
    <name>pACMV3</name>
</geneLocation>
<sequence>MADDTSGKPAAGISRDDIKAIAAQMKALPAARDAALLTKRAAIEALSSEIRAMRDKGYTIDQIAAWLRNNTPLAASAATIRAALASKRSRKPGSSARSAAKIGEATAHGSSQPGKDAAGIARDAADRPSNPAPPAKMPARSPPAVTEKPVGAGTFAIGSDDV</sequence>